<comment type="caution">
    <text evidence="2">The sequence shown here is derived from an EMBL/GenBank/DDBJ whole genome shotgun (WGS) entry which is preliminary data.</text>
</comment>
<gene>
    <name evidence="2" type="ORF">GXW76_08220</name>
</gene>
<reference evidence="2" key="2">
    <citation type="journal article" date="2021" name="Syst. Appl. Microbiol.">
        <title>Roseomonas hellenica sp. nov., isolated from roots of wild-growing Alkanna tinctoria.</title>
        <authorList>
            <person name="Rat A."/>
            <person name="Naranjo H.D."/>
            <person name="Lebbe L."/>
            <person name="Cnockaert M."/>
            <person name="Krigas N."/>
            <person name="Grigoriadou K."/>
            <person name="Maloupa E."/>
            <person name="Willems A."/>
        </authorList>
    </citation>
    <scope>NUCLEOTIDE SEQUENCE</scope>
    <source>
        <strain evidence="2">LMG 31231</strain>
    </source>
</reference>
<keyword evidence="3" id="KW-1185">Reference proteome</keyword>
<evidence type="ECO:0000313" key="3">
    <source>
        <dbReference type="Proteomes" id="UP001138751"/>
    </source>
</evidence>
<dbReference type="RefSeq" id="WP_211861527.1">
    <property type="nucleotide sequence ID" value="NZ_JAAEDM010000015.1"/>
</dbReference>
<reference evidence="2" key="1">
    <citation type="submission" date="2020-01" db="EMBL/GenBank/DDBJ databases">
        <authorList>
            <person name="Rat A."/>
        </authorList>
    </citation>
    <scope>NUCLEOTIDE SEQUENCE</scope>
    <source>
        <strain evidence="2">LMG 31231</strain>
    </source>
</reference>
<dbReference type="AlphaFoldDB" id="A0A9X9WVH8"/>
<dbReference type="EMBL" id="JAAEDM010000015">
    <property type="protein sequence ID" value="MBR0671157.1"/>
    <property type="molecule type" value="Genomic_DNA"/>
</dbReference>
<proteinExistence type="predicted"/>
<dbReference type="Proteomes" id="UP001138751">
    <property type="component" value="Unassembled WGS sequence"/>
</dbReference>
<feature type="region of interest" description="Disordered" evidence="1">
    <location>
        <begin position="68"/>
        <end position="95"/>
    </location>
</feature>
<protein>
    <submittedName>
        <fullName evidence="2">Uncharacterized protein</fullName>
    </submittedName>
</protein>
<evidence type="ECO:0000313" key="2">
    <source>
        <dbReference type="EMBL" id="MBR0671157.1"/>
    </source>
</evidence>
<name>A0A9X9WVH8_9PROT</name>
<organism evidence="2 3">
    <name type="scientific">Neoroseomonas soli</name>
    <dbReference type="NCBI Taxonomy" id="1081025"/>
    <lineage>
        <taxon>Bacteria</taxon>
        <taxon>Pseudomonadati</taxon>
        <taxon>Pseudomonadota</taxon>
        <taxon>Alphaproteobacteria</taxon>
        <taxon>Acetobacterales</taxon>
        <taxon>Acetobacteraceae</taxon>
        <taxon>Neoroseomonas</taxon>
    </lineage>
</organism>
<accession>A0A9X9WVH8</accession>
<evidence type="ECO:0000256" key="1">
    <source>
        <dbReference type="SAM" id="MobiDB-lite"/>
    </source>
</evidence>
<sequence>MSKTRFTYHQMCDAIRDVYERDEIAAIAKTDPIRAIKLYCEQAATTAPEAMAVRIRLRAEKRIDSLMRKMRSRKQPSPAKQDAPPPMPANPGVSAQEAADFIAMAALPNEQFEQMIAQPGATTEAVAAAGRAHLSATAGASPGSGTKP</sequence>